<accession>A0ABP3WBX5</accession>
<protein>
    <submittedName>
        <fullName evidence="1">Uncharacterized protein</fullName>
    </submittedName>
</protein>
<comment type="caution">
    <text evidence="1">The sequence shown here is derived from an EMBL/GenBank/DDBJ whole genome shotgun (WGS) entry which is preliminary data.</text>
</comment>
<evidence type="ECO:0000313" key="1">
    <source>
        <dbReference type="EMBL" id="GAA0811205.1"/>
    </source>
</evidence>
<organism evidence="1 2">
    <name type="scientific">Colwellia asteriadis</name>
    <dbReference type="NCBI Taxonomy" id="517723"/>
    <lineage>
        <taxon>Bacteria</taxon>
        <taxon>Pseudomonadati</taxon>
        <taxon>Pseudomonadota</taxon>
        <taxon>Gammaproteobacteria</taxon>
        <taxon>Alteromonadales</taxon>
        <taxon>Colwelliaceae</taxon>
        <taxon>Colwellia</taxon>
    </lineage>
</organism>
<gene>
    <name evidence="1" type="ORF">GCM10009111_03370</name>
</gene>
<evidence type="ECO:0000313" key="2">
    <source>
        <dbReference type="Proteomes" id="UP001500021"/>
    </source>
</evidence>
<dbReference type="RefSeq" id="WP_343814246.1">
    <property type="nucleotide sequence ID" value="NZ_BAAAFA010000001.1"/>
</dbReference>
<name>A0ABP3WBX5_9GAMM</name>
<keyword evidence="2" id="KW-1185">Reference proteome</keyword>
<dbReference type="EMBL" id="BAAAFA010000001">
    <property type="protein sequence ID" value="GAA0811205.1"/>
    <property type="molecule type" value="Genomic_DNA"/>
</dbReference>
<dbReference type="Proteomes" id="UP001500021">
    <property type="component" value="Unassembled WGS sequence"/>
</dbReference>
<proteinExistence type="predicted"/>
<reference evidence="2" key="1">
    <citation type="journal article" date="2019" name="Int. J. Syst. Evol. Microbiol.">
        <title>The Global Catalogue of Microorganisms (GCM) 10K type strain sequencing project: providing services to taxonomists for standard genome sequencing and annotation.</title>
        <authorList>
            <consortium name="The Broad Institute Genomics Platform"/>
            <consortium name="The Broad Institute Genome Sequencing Center for Infectious Disease"/>
            <person name="Wu L."/>
            <person name="Ma J."/>
        </authorList>
    </citation>
    <scope>NUCLEOTIDE SEQUENCE [LARGE SCALE GENOMIC DNA]</scope>
    <source>
        <strain evidence="2">JCM 15608</strain>
    </source>
</reference>
<sequence>MTSYCAPNYQFFTTAAHNISVSCMWLGKLKRQNKLHPLQAALLLHSNINNKQAAGDIWLMANNAKIATNEKVIFTLQVIDPTWLLAPSDTSYLHAFIGLTLQGELKEYGAAAL</sequence>